<keyword evidence="3" id="KW-1185">Reference proteome</keyword>
<dbReference type="SMART" id="SM00060">
    <property type="entry name" value="FN3"/>
    <property type="match status" value="4"/>
</dbReference>
<dbReference type="PROSITE" id="PS50853">
    <property type="entry name" value="FN3"/>
    <property type="match status" value="4"/>
</dbReference>
<feature type="domain" description="Fibronectin type-III" evidence="1">
    <location>
        <begin position="405"/>
        <end position="496"/>
    </location>
</feature>
<evidence type="ECO:0000313" key="2">
    <source>
        <dbReference type="EMBL" id="GAA3774962.1"/>
    </source>
</evidence>
<dbReference type="Proteomes" id="UP001501456">
    <property type="component" value="Unassembled WGS sequence"/>
</dbReference>
<dbReference type="InterPro" id="IPR035914">
    <property type="entry name" value="Sperma_CUB_dom_sf"/>
</dbReference>
<proteinExistence type="predicted"/>
<gene>
    <name evidence="2" type="ORF">GCM10022271_03890</name>
</gene>
<dbReference type="SUPFAM" id="SSF49265">
    <property type="entry name" value="Fibronectin type III"/>
    <property type="match status" value="3"/>
</dbReference>
<evidence type="ECO:0000313" key="3">
    <source>
        <dbReference type="Proteomes" id="UP001501456"/>
    </source>
</evidence>
<feature type="domain" description="Fibronectin type-III" evidence="1">
    <location>
        <begin position="836"/>
        <end position="929"/>
    </location>
</feature>
<dbReference type="Gene3D" id="2.60.120.260">
    <property type="entry name" value="Galactose-binding domain-like"/>
    <property type="match status" value="1"/>
</dbReference>
<comment type="caution">
    <text evidence="2">The sequence shown here is derived from an EMBL/GenBank/DDBJ whole genome shotgun (WGS) entry which is preliminary data.</text>
</comment>
<accession>A0ABP7GVB0</accession>
<feature type="domain" description="Fibronectin type-III" evidence="1">
    <location>
        <begin position="616"/>
        <end position="712"/>
    </location>
</feature>
<feature type="domain" description="Fibronectin type-III" evidence="1">
    <location>
        <begin position="185"/>
        <end position="280"/>
    </location>
</feature>
<evidence type="ECO:0000259" key="1">
    <source>
        <dbReference type="PROSITE" id="PS50853"/>
    </source>
</evidence>
<dbReference type="SUPFAM" id="SSF49854">
    <property type="entry name" value="Spermadhesin, CUB domain"/>
    <property type="match status" value="1"/>
</dbReference>
<dbReference type="Pfam" id="PF13585">
    <property type="entry name" value="CHU_C"/>
    <property type="match status" value="1"/>
</dbReference>
<name>A0ABP7GVB0_9FLAO</name>
<reference evidence="3" key="1">
    <citation type="journal article" date="2019" name="Int. J. Syst. Evol. Microbiol.">
        <title>The Global Catalogue of Microorganisms (GCM) 10K type strain sequencing project: providing services to taxonomists for standard genome sequencing and annotation.</title>
        <authorList>
            <consortium name="The Broad Institute Genomics Platform"/>
            <consortium name="The Broad Institute Genome Sequencing Center for Infectious Disease"/>
            <person name="Wu L."/>
            <person name="Ma J."/>
        </authorList>
    </citation>
    <scope>NUCLEOTIDE SEQUENCE [LARGE SCALE GENOMIC DNA]</scope>
    <source>
        <strain evidence="3">JCM 17525</strain>
    </source>
</reference>
<dbReference type="Gene3D" id="2.60.120.290">
    <property type="entry name" value="Spermadhesin, CUB domain"/>
    <property type="match status" value="1"/>
</dbReference>
<dbReference type="Gene3D" id="2.60.40.10">
    <property type="entry name" value="Immunoglobulins"/>
    <property type="match status" value="4"/>
</dbReference>
<dbReference type="InterPro" id="IPR036116">
    <property type="entry name" value="FN3_sf"/>
</dbReference>
<dbReference type="CDD" id="cd00063">
    <property type="entry name" value="FN3"/>
    <property type="match status" value="1"/>
</dbReference>
<dbReference type="EMBL" id="BAABBI010000001">
    <property type="protein sequence ID" value="GAA3774962.1"/>
    <property type="molecule type" value="Genomic_DNA"/>
</dbReference>
<dbReference type="InterPro" id="IPR003961">
    <property type="entry name" value="FN3_dom"/>
</dbReference>
<dbReference type="InterPro" id="IPR013783">
    <property type="entry name" value="Ig-like_fold"/>
</dbReference>
<dbReference type="RefSeq" id="WP_344726512.1">
    <property type="nucleotide sequence ID" value="NZ_BAABBI010000001.1"/>
</dbReference>
<sequence>MKKITLSILFGFLSFFGFSQVGLVENFDAGLALPTGWTSDSGDYFGAVVQVCDGISQRANFDGSNVTGHLTSPNIVGGSNGTDLTIAFDYKVVDWSAGTDATGPGWGEILVQYSTDDGGAWTTAGTINDVNHATSPDCANISFVVPAADLPTGSDFKLRINNNYFSGNYYVYIDNVSATQLVEDPPSCVSLITPVNVNGVSINTDLEWTAATGIPTGYNLTVGTTSGGNELVDNENVGLSTAYTLPTLEYSTTYYVNIAPFNSNGPAIGCDEIVFTTGADPNAPVDCDSGIPVNTVYCYTNNDTMTWNFQSSNNAPLVVFFNEGEIEENWDSVIIYDGSDNTGTVLFDGDNGGNMAGLSVIAESGFMYIEIDSDGSTSCESNNFTPLNFDVSCVDETAIPNCNAVLTSPANGEEDVDENSDISWSAASVLVNGYTLFVGTTPGGTEILNGVDVGDVLTYDLGTLDYETTYYVTIVPYNDNGDAQNCNEQTFTTRDDPNQVVDCSTGEVINTVYCYDNNDPMVFNYASSDGSPLALVFNAGQIEAGWDEIIVTDSDGSVLYQGDNDGDLAGLVFVSSGSTIAIAIDSDGTGSCQTSTNYTPWDISVSCVDTTALPNCDSSLTYPLDGESDIDEDVVLTWSPATIFVTGYNLTVGTTPGGNEILDNEDVGDVLTYDLGTLDYETTYYVTIVPYNDNGPAVDCTEESFTIRLDPNQVLDCDANEIINTVHCYENGNNQYQEIYSFVSSNGNPLNIFFNSGTIETCCDTIRIEEGDGTVIYEGTGNGGDLSGLSLNSDSDTIVVFVEADGSVSCSSGSREPWDFDVSCIDLTAVPNCNASLTYPLDGELDVDEDVVLTWSPATIFVTGYTLTIGTTPGGNEIIDNQDLGDVLTYDLGTLDYETTYYVTIVPYNDNGPAVGCTEESFTVRADPNQIVDCENGQVINTVHCYENGNNQYVEIYSFQSSSGFPLNILFNSGTIETCCDTIRIEEGDGTLIYEGTGNAGDLAGLSFTSNTDRIVVLAEADGSVSCASGSREPWDFDVWCQTCLPQTVSFDVVNGDCATDPNNPVFEVAVDITDMGDATSLTITDTANPSESQEVFETGIIILGPYPASTNVVVTVANTNDENCVVESNPLTFLCPPPPNPCSIAYAGEDQTVDCENPDATLTANFHLYGQDTENYEINAIDTCPTPPVDGATPTSVDTDDVWSEVIDLGFEFCFYGGTYDQVIIGSNGVISFEIENAGTGNGWDLQPFGEGPSTLPNATNDVITEGNIFGVGHDINPNTCGSIDYVVLGSAPYRQFVVNYNAVCHFGSQCSSNESTSQIILHESSNNIDIHVISKPTCTAWNDGLAVIGLQSVDDTQAVTPVGRNTGVWTVDEPESWRFSPSGVPNYTLEWVDEDGTVVGDTDTIVVSPTETETYTFQVTYDLCTGGQSTVSDDVLVEYLGGSDFDASFTVTPTCDGGTVTIDGDAGGTFAFNPAATDDAVINPTTGEVTGATPGATYTIEYTTAGECPAISTQELVVLPEENASFTIVATCDGGTATIDGDTGGTFAFNPAVTDDAVINPTTGEVTGATPGATYTIEYTTVGACPATSTQELVVLPEEDATFILTSECDETTVVITATITGDTGGVFSFGETPNDDAVINPETGEITEATGGATYTVMYTTSGDCPMTYEQTIQADNCLMKLIPEVITPNKDGFNDTFDLTGYDVTSLEIFNRNGVKVYSKTNGYTKEFEGIADNGDELPVGTYFYVMKYGNNEVRTSWLYINK</sequence>
<protein>
    <recommendedName>
        <fullName evidence="1">Fibronectin type-III domain-containing protein</fullName>
    </recommendedName>
</protein>
<organism evidence="2 3">
    <name type="scientific">Corallibacter vietnamensis</name>
    <dbReference type="NCBI Taxonomy" id="904130"/>
    <lineage>
        <taxon>Bacteria</taxon>
        <taxon>Pseudomonadati</taxon>
        <taxon>Bacteroidota</taxon>
        <taxon>Flavobacteriia</taxon>
        <taxon>Flavobacteriales</taxon>
        <taxon>Flavobacteriaceae</taxon>
        <taxon>Corallibacter</taxon>
    </lineage>
</organism>